<keyword evidence="2 5" id="KW-0812">Transmembrane</keyword>
<evidence type="ECO:0000256" key="1">
    <source>
        <dbReference type="ARBA" id="ARBA00004651"/>
    </source>
</evidence>
<keyword evidence="4 5" id="KW-0472">Membrane</keyword>
<comment type="caution">
    <text evidence="7">The sequence shown here is derived from an EMBL/GenBank/DDBJ whole genome shotgun (WGS) entry which is preliminary data.</text>
</comment>
<dbReference type="SUPFAM" id="SSF103473">
    <property type="entry name" value="MFS general substrate transporter"/>
    <property type="match status" value="1"/>
</dbReference>
<feature type="transmembrane region" description="Helical" evidence="5">
    <location>
        <begin position="365"/>
        <end position="384"/>
    </location>
</feature>
<feature type="transmembrane region" description="Helical" evidence="5">
    <location>
        <begin position="146"/>
        <end position="169"/>
    </location>
</feature>
<evidence type="ECO:0000256" key="5">
    <source>
        <dbReference type="SAM" id="Phobius"/>
    </source>
</evidence>
<feature type="transmembrane region" description="Helical" evidence="5">
    <location>
        <begin position="175"/>
        <end position="195"/>
    </location>
</feature>
<feature type="transmembrane region" description="Helical" evidence="5">
    <location>
        <begin position="52"/>
        <end position="71"/>
    </location>
</feature>
<dbReference type="Proteomes" id="UP001611548">
    <property type="component" value="Unassembled WGS sequence"/>
</dbReference>
<keyword evidence="8" id="KW-1185">Reference proteome</keyword>
<dbReference type="Gene3D" id="1.20.1250.20">
    <property type="entry name" value="MFS general substrate transporter like domains"/>
    <property type="match status" value="1"/>
</dbReference>
<sequence>MNAPPSALAGDERSATLLTRPLAAVLLCTLSGFAGFYLLLPTVPEYAVEASGRQSAAGLVTGALMATTIAVQPAMPRVIAALGYRATLAAGLVLLGLPVAVLSATADLPLILACSALRGVGFGAFVVAGSAAVAELAPAGLRSRAAGWYGVATGLGGAVGTPFGVLLAHRFGHPPLFTAGALAPACGLLASLAIAAPRPAPVDRPRVVAGIARPAILRPFLLLTAGTMAVGAVVTFLPLAAPREPVWLTPAALLLFQLGLTGSRWLAGRLGDRYGNQVLLLPAVLITAVGVLGGVAARNPAALLALLLLFGAGCGALQNATLVLMLHRAGRRGFSVAGAQWNLAFDVGLGLGGFCVGLVAQSTSYATGFVVVSAALLLVSCVALRDVRAGDGEDGRS</sequence>
<evidence type="ECO:0000256" key="3">
    <source>
        <dbReference type="ARBA" id="ARBA00022989"/>
    </source>
</evidence>
<feature type="transmembrane region" description="Helical" evidence="5">
    <location>
        <begin position="216"/>
        <end position="241"/>
    </location>
</feature>
<reference evidence="7 8" key="1">
    <citation type="submission" date="2024-10" db="EMBL/GenBank/DDBJ databases">
        <title>The Natural Products Discovery Center: Release of the First 8490 Sequenced Strains for Exploring Actinobacteria Biosynthetic Diversity.</title>
        <authorList>
            <person name="Kalkreuter E."/>
            <person name="Kautsar S.A."/>
            <person name="Yang D."/>
            <person name="Bader C.D."/>
            <person name="Teijaro C.N."/>
            <person name="Fluegel L."/>
            <person name="Davis C.M."/>
            <person name="Simpson J.R."/>
            <person name="Lauterbach L."/>
            <person name="Steele A.D."/>
            <person name="Gui C."/>
            <person name="Meng S."/>
            <person name="Li G."/>
            <person name="Viehrig K."/>
            <person name="Ye F."/>
            <person name="Su P."/>
            <person name="Kiefer A.F."/>
            <person name="Nichols A."/>
            <person name="Cepeda A.J."/>
            <person name="Yan W."/>
            <person name="Fan B."/>
            <person name="Jiang Y."/>
            <person name="Adhikari A."/>
            <person name="Zheng C.-J."/>
            <person name="Schuster L."/>
            <person name="Cowan T.M."/>
            <person name="Smanski M.J."/>
            <person name="Chevrette M.G."/>
            <person name="De Carvalho L.P.S."/>
            <person name="Shen B."/>
        </authorList>
    </citation>
    <scope>NUCLEOTIDE SEQUENCE [LARGE SCALE GENOMIC DNA]</scope>
    <source>
        <strain evidence="7 8">NPDC020327</strain>
    </source>
</reference>
<proteinExistence type="predicted"/>
<feature type="transmembrane region" description="Helical" evidence="5">
    <location>
        <begin position="21"/>
        <end position="40"/>
    </location>
</feature>
<dbReference type="PANTHER" id="PTHR23531:SF1">
    <property type="entry name" value="QUINOLENE RESISTANCE PROTEIN NORA"/>
    <property type="match status" value="1"/>
</dbReference>
<feature type="transmembrane region" description="Helical" evidence="5">
    <location>
        <begin position="339"/>
        <end position="359"/>
    </location>
</feature>
<dbReference type="InterPro" id="IPR052714">
    <property type="entry name" value="MFS_Exporter"/>
</dbReference>
<keyword evidence="3 5" id="KW-1133">Transmembrane helix</keyword>
<evidence type="ECO:0000256" key="2">
    <source>
        <dbReference type="ARBA" id="ARBA00022692"/>
    </source>
</evidence>
<dbReference type="EMBL" id="JBIRWE010000004">
    <property type="protein sequence ID" value="MFI1964877.1"/>
    <property type="molecule type" value="Genomic_DNA"/>
</dbReference>
<accession>A0ABW7UTQ6</accession>
<dbReference type="InterPro" id="IPR011701">
    <property type="entry name" value="MFS"/>
</dbReference>
<dbReference type="PANTHER" id="PTHR23531">
    <property type="entry name" value="QUINOLENE RESISTANCE PROTEIN NORA"/>
    <property type="match status" value="1"/>
</dbReference>
<evidence type="ECO:0000313" key="7">
    <source>
        <dbReference type="EMBL" id="MFI1964877.1"/>
    </source>
</evidence>
<comment type="subcellular location">
    <subcellularLocation>
        <location evidence="1">Cell membrane</location>
        <topology evidence="1">Multi-pass membrane protein</topology>
    </subcellularLocation>
</comment>
<feature type="transmembrane region" description="Helical" evidence="5">
    <location>
        <begin position="110"/>
        <end position="134"/>
    </location>
</feature>
<feature type="domain" description="Major facilitator superfamily (MFS) profile" evidence="6">
    <location>
        <begin position="20"/>
        <end position="391"/>
    </location>
</feature>
<name>A0ABW7UTQ6_9ACTN</name>
<evidence type="ECO:0000313" key="8">
    <source>
        <dbReference type="Proteomes" id="UP001611548"/>
    </source>
</evidence>
<dbReference type="RefSeq" id="WP_055473348.1">
    <property type="nucleotide sequence ID" value="NZ_JBIRWE010000004.1"/>
</dbReference>
<evidence type="ECO:0000259" key="6">
    <source>
        <dbReference type="PROSITE" id="PS50850"/>
    </source>
</evidence>
<protein>
    <submittedName>
        <fullName evidence="7">MFS transporter</fullName>
    </submittedName>
</protein>
<gene>
    <name evidence="7" type="ORF">ACH429_12315</name>
</gene>
<dbReference type="InterPro" id="IPR020846">
    <property type="entry name" value="MFS_dom"/>
</dbReference>
<dbReference type="PROSITE" id="PS50850">
    <property type="entry name" value="MFS"/>
    <property type="match status" value="1"/>
</dbReference>
<feature type="transmembrane region" description="Helical" evidence="5">
    <location>
        <begin position="247"/>
        <end position="266"/>
    </location>
</feature>
<dbReference type="Pfam" id="PF07690">
    <property type="entry name" value="MFS_1"/>
    <property type="match status" value="1"/>
</dbReference>
<evidence type="ECO:0000256" key="4">
    <source>
        <dbReference type="ARBA" id="ARBA00023136"/>
    </source>
</evidence>
<organism evidence="7 8">
    <name type="scientific">Streptomyces pathocidini</name>
    <dbReference type="NCBI Taxonomy" id="1650571"/>
    <lineage>
        <taxon>Bacteria</taxon>
        <taxon>Bacillati</taxon>
        <taxon>Actinomycetota</taxon>
        <taxon>Actinomycetes</taxon>
        <taxon>Kitasatosporales</taxon>
        <taxon>Streptomycetaceae</taxon>
        <taxon>Streptomyces</taxon>
    </lineage>
</organism>
<feature type="transmembrane region" description="Helical" evidence="5">
    <location>
        <begin position="83"/>
        <end position="104"/>
    </location>
</feature>
<feature type="transmembrane region" description="Helical" evidence="5">
    <location>
        <begin position="278"/>
        <end position="297"/>
    </location>
</feature>
<feature type="transmembrane region" description="Helical" evidence="5">
    <location>
        <begin position="303"/>
        <end position="327"/>
    </location>
</feature>
<dbReference type="InterPro" id="IPR036259">
    <property type="entry name" value="MFS_trans_sf"/>
</dbReference>